<accession>A0A4C1T9Y3</accession>
<keyword evidence="2" id="KW-1185">Reference proteome</keyword>
<name>A0A4C1T9Y3_EUMVA</name>
<dbReference type="EMBL" id="BGZK01004673">
    <property type="protein sequence ID" value="GBP10288.1"/>
    <property type="molecule type" value="Genomic_DNA"/>
</dbReference>
<evidence type="ECO:0000313" key="1">
    <source>
        <dbReference type="EMBL" id="GBP10288.1"/>
    </source>
</evidence>
<dbReference type="Proteomes" id="UP000299102">
    <property type="component" value="Unassembled WGS sequence"/>
</dbReference>
<reference evidence="1 2" key="1">
    <citation type="journal article" date="2019" name="Commun. Biol.">
        <title>The bagworm genome reveals a unique fibroin gene that provides high tensile strength.</title>
        <authorList>
            <person name="Kono N."/>
            <person name="Nakamura H."/>
            <person name="Ohtoshi R."/>
            <person name="Tomita M."/>
            <person name="Numata K."/>
            <person name="Arakawa K."/>
        </authorList>
    </citation>
    <scope>NUCLEOTIDE SEQUENCE [LARGE SCALE GENOMIC DNA]</scope>
</reference>
<protein>
    <submittedName>
        <fullName evidence="1">Uncharacterized protein</fullName>
    </submittedName>
</protein>
<sequence length="108" mass="11599">MAQKKATETGTKMALLESTTTSVLGAEWYALLNPLNNLYPKSGSNCVGCTTPTAFYGWCIRCTCELHTFLIWGGVAMHLIHICIVKHALAPLAPETPISGRAVTTAAF</sequence>
<gene>
    <name evidence="1" type="ORF">EVAR_91945_1</name>
</gene>
<dbReference type="AlphaFoldDB" id="A0A4C1T9Y3"/>
<organism evidence="1 2">
    <name type="scientific">Eumeta variegata</name>
    <name type="common">Bagworm moth</name>
    <name type="synonym">Eumeta japonica</name>
    <dbReference type="NCBI Taxonomy" id="151549"/>
    <lineage>
        <taxon>Eukaryota</taxon>
        <taxon>Metazoa</taxon>
        <taxon>Ecdysozoa</taxon>
        <taxon>Arthropoda</taxon>
        <taxon>Hexapoda</taxon>
        <taxon>Insecta</taxon>
        <taxon>Pterygota</taxon>
        <taxon>Neoptera</taxon>
        <taxon>Endopterygota</taxon>
        <taxon>Lepidoptera</taxon>
        <taxon>Glossata</taxon>
        <taxon>Ditrysia</taxon>
        <taxon>Tineoidea</taxon>
        <taxon>Psychidae</taxon>
        <taxon>Oiketicinae</taxon>
        <taxon>Eumeta</taxon>
    </lineage>
</organism>
<evidence type="ECO:0000313" key="2">
    <source>
        <dbReference type="Proteomes" id="UP000299102"/>
    </source>
</evidence>
<comment type="caution">
    <text evidence="1">The sequence shown here is derived from an EMBL/GenBank/DDBJ whole genome shotgun (WGS) entry which is preliminary data.</text>
</comment>
<proteinExistence type="predicted"/>